<name>A0A0P8CG10_9EURY</name>
<dbReference type="Pfam" id="PF14076">
    <property type="entry name" value="DUF4258"/>
    <property type="match status" value="1"/>
</dbReference>
<dbReference type="Proteomes" id="UP000050360">
    <property type="component" value="Unassembled WGS sequence"/>
</dbReference>
<accession>A0A0P8CG10</accession>
<sequence length="83" mass="9886">MYKYTDHAKKMMETREISEHEAQTAIEKGKLEFTRTDEKGRGNEYTHSIVLKDTFPRKIMVGWAYDKDDIVILTVYEVKRKSR</sequence>
<proteinExistence type="predicted"/>
<evidence type="ECO:0000313" key="2">
    <source>
        <dbReference type="Proteomes" id="UP000050360"/>
    </source>
</evidence>
<protein>
    <recommendedName>
        <fullName evidence="3">DUF4258 domain-containing protein</fullName>
    </recommendedName>
</protein>
<evidence type="ECO:0000313" key="1">
    <source>
        <dbReference type="EMBL" id="KPQ41582.1"/>
    </source>
</evidence>
<dbReference type="InterPro" id="IPR025354">
    <property type="entry name" value="DUF4258"/>
</dbReference>
<dbReference type="AlphaFoldDB" id="A0A0P8CG10"/>
<reference evidence="1 2" key="1">
    <citation type="submission" date="2015-09" db="EMBL/GenBank/DDBJ databases">
        <title>A metagenomics-based metabolic model of nitrate-dependent anaerobic oxidation of methane by Methanoperedens-like archaea.</title>
        <authorList>
            <person name="Arshad A."/>
            <person name="Speth D.R."/>
            <person name="De Graaf R.M."/>
            <person name="Op Den Camp H.J."/>
            <person name="Jetten M.S."/>
            <person name="Welte C.U."/>
        </authorList>
    </citation>
    <scope>NUCLEOTIDE SEQUENCE [LARGE SCALE GENOMIC DNA]</scope>
</reference>
<organism evidence="1 2">
    <name type="scientific">Candidatus Methanoperedens nitratireducens</name>
    <dbReference type="NCBI Taxonomy" id="1392998"/>
    <lineage>
        <taxon>Archaea</taxon>
        <taxon>Methanobacteriati</taxon>
        <taxon>Methanobacteriota</taxon>
        <taxon>Stenosarchaea group</taxon>
        <taxon>Methanomicrobia</taxon>
        <taxon>Methanosarcinales</taxon>
        <taxon>ANME-2 cluster</taxon>
        <taxon>Candidatus Methanoperedentaceae</taxon>
        <taxon>Candidatus Methanoperedens</taxon>
    </lineage>
</organism>
<gene>
    <name evidence="1" type="ORF">MPEBLZ_03875</name>
</gene>
<dbReference type="EMBL" id="LKCM01000335">
    <property type="protein sequence ID" value="KPQ41582.1"/>
    <property type="molecule type" value="Genomic_DNA"/>
</dbReference>
<comment type="caution">
    <text evidence="1">The sequence shown here is derived from an EMBL/GenBank/DDBJ whole genome shotgun (WGS) entry which is preliminary data.</text>
</comment>
<evidence type="ECO:0008006" key="3">
    <source>
        <dbReference type="Google" id="ProtNLM"/>
    </source>
</evidence>